<keyword evidence="2 6" id="KW-0378">Hydrolase</keyword>
<comment type="similarity">
    <text evidence="1">Belongs to the glycosyl hydrolase 5 (cellulase A) family.</text>
</comment>
<dbReference type="InterPro" id="IPR052066">
    <property type="entry name" value="Glycosphingolipid_Hydrolases"/>
</dbReference>
<keyword evidence="3" id="KW-0326">Glycosidase</keyword>
<evidence type="ECO:0000259" key="5">
    <source>
        <dbReference type="Pfam" id="PF00150"/>
    </source>
</evidence>
<dbReference type="PANTHER" id="PTHR31308:SF6">
    <property type="entry name" value="GLYCOSIDE HYDROLASE FAMILY 5 C-TERMINAL DOMAIN-CONTAINING PROTEIN"/>
    <property type="match status" value="1"/>
</dbReference>
<dbReference type="EMBL" id="KN833929">
    <property type="protein sequence ID" value="KIK14642.1"/>
    <property type="molecule type" value="Genomic_DNA"/>
</dbReference>
<reference evidence="6 7" key="1">
    <citation type="submission" date="2014-04" db="EMBL/GenBank/DDBJ databases">
        <authorList>
            <consortium name="DOE Joint Genome Institute"/>
            <person name="Kuo A."/>
            <person name="Kohler A."/>
            <person name="Costa M.D."/>
            <person name="Nagy L.G."/>
            <person name="Floudas D."/>
            <person name="Copeland A."/>
            <person name="Barry K.W."/>
            <person name="Cichocki N."/>
            <person name="Veneault-Fourrey C."/>
            <person name="LaButti K."/>
            <person name="Lindquist E.A."/>
            <person name="Lipzen A."/>
            <person name="Lundell T."/>
            <person name="Morin E."/>
            <person name="Murat C."/>
            <person name="Sun H."/>
            <person name="Tunlid A."/>
            <person name="Henrissat B."/>
            <person name="Grigoriev I.V."/>
            <person name="Hibbett D.S."/>
            <person name="Martin F."/>
            <person name="Nordberg H.P."/>
            <person name="Cantor M.N."/>
            <person name="Hua S.X."/>
        </authorList>
    </citation>
    <scope>NUCLEOTIDE SEQUENCE [LARGE SCALE GENOMIC DNA]</scope>
    <source>
        <strain evidence="6 7">441</strain>
    </source>
</reference>
<feature type="domain" description="Glycoside hydrolase family 5" evidence="5">
    <location>
        <begin position="65"/>
        <end position="146"/>
    </location>
</feature>
<dbReference type="OrthoDB" id="9971853at2759"/>
<dbReference type="Pfam" id="PF00150">
    <property type="entry name" value="Cellulase"/>
    <property type="match status" value="1"/>
</dbReference>
<evidence type="ECO:0000256" key="3">
    <source>
        <dbReference type="ARBA" id="ARBA00023295"/>
    </source>
</evidence>
<feature type="compositionally biased region" description="Polar residues" evidence="4">
    <location>
        <begin position="751"/>
        <end position="760"/>
    </location>
</feature>
<dbReference type="Proteomes" id="UP000054018">
    <property type="component" value="Unassembled WGS sequence"/>
</dbReference>
<dbReference type="InterPro" id="IPR017853">
    <property type="entry name" value="GH"/>
</dbReference>
<reference evidence="7" key="2">
    <citation type="submission" date="2015-01" db="EMBL/GenBank/DDBJ databases">
        <title>Evolutionary Origins and Diversification of the Mycorrhizal Mutualists.</title>
        <authorList>
            <consortium name="DOE Joint Genome Institute"/>
            <consortium name="Mycorrhizal Genomics Consortium"/>
            <person name="Kohler A."/>
            <person name="Kuo A."/>
            <person name="Nagy L.G."/>
            <person name="Floudas D."/>
            <person name="Copeland A."/>
            <person name="Barry K.W."/>
            <person name="Cichocki N."/>
            <person name="Veneault-Fourrey C."/>
            <person name="LaButti K."/>
            <person name="Lindquist E.A."/>
            <person name="Lipzen A."/>
            <person name="Lundell T."/>
            <person name="Morin E."/>
            <person name="Murat C."/>
            <person name="Riley R."/>
            <person name="Ohm R."/>
            <person name="Sun H."/>
            <person name="Tunlid A."/>
            <person name="Henrissat B."/>
            <person name="Grigoriev I.V."/>
            <person name="Hibbett D.S."/>
            <person name="Martin F."/>
        </authorList>
    </citation>
    <scope>NUCLEOTIDE SEQUENCE [LARGE SCALE GENOMIC DNA]</scope>
    <source>
        <strain evidence="7">441</strain>
    </source>
</reference>
<protein>
    <submittedName>
        <fullName evidence="6">Glycoside hydrolase family 5 protein</fullName>
    </submittedName>
</protein>
<dbReference type="HOGENOM" id="CLU_009024_0_0_1"/>
<feature type="region of interest" description="Disordered" evidence="4">
    <location>
        <begin position="734"/>
        <end position="773"/>
    </location>
</feature>
<dbReference type="GO" id="GO:1904462">
    <property type="term" value="P:ergosteryl 3-beta-D-glucoside catabolic process"/>
    <property type="evidence" value="ECO:0007669"/>
    <property type="project" value="TreeGrafter"/>
</dbReference>
<evidence type="ECO:0000256" key="2">
    <source>
        <dbReference type="ARBA" id="ARBA00022801"/>
    </source>
</evidence>
<dbReference type="STRING" id="765257.A0A0C9YWT7"/>
<proteinExistence type="inferred from homology"/>
<dbReference type="InterPro" id="IPR001547">
    <property type="entry name" value="Glyco_hydro_5"/>
</dbReference>
<gene>
    <name evidence="6" type="ORF">PISMIDRAFT_687778</name>
</gene>
<dbReference type="AlphaFoldDB" id="A0A0C9YWT7"/>
<evidence type="ECO:0000313" key="6">
    <source>
        <dbReference type="EMBL" id="KIK14642.1"/>
    </source>
</evidence>
<name>A0A0C9YWT7_9AGAM</name>
<evidence type="ECO:0000256" key="4">
    <source>
        <dbReference type="SAM" id="MobiDB-lite"/>
    </source>
</evidence>
<dbReference type="Gene3D" id="3.20.20.80">
    <property type="entry name" value="Glycosidases"/>
    <property type="match status" value="2"/>
</dbReference>
<dbReference type="SUPFAM" id="SSF51445">
    <property type="entry name" value="(Trans)glycosidases"/>
    <property type="match status" value="1"/>
</dbReference>
<sequence length="947" mass="103822">MPQVPLTCTQTGQPVPDYLVHTLDGNFVDSSGRTLLLRGVNLSGSSKAPVGHPSHILKDFWEAGTTGNETFVGQPLNLADGSADEHLRRLRGWGFNMLRYPITWEALEHEGPGKYDYEFIDYTVRVLRKCKEYGFKVYLDPHQDVWSRFSGGSGAPYWTLPACGINPRAFTATQSAILHCEYPSPLPDSRDPASLPSMIWSTNYGRLASQTLFALFFGGRTFAPKCIIDGANIQDYLQSHFTRAFTVLAERIRDAGGLLDEVVIGWDGMNEPAEGLIAYPDLNVYPTAQGSTLKKGSVPTPAQSFRLGMGKAQTVDYYTLGGFGPRRDGTVTIDPCGASIWADLADEPGGVHPRWKWRRDPQWKLGVCVWALHGVWDVETGYILQPDYFRYLPLSTSVPTPHSTESESCVEVDFLHDFFLPQITSYFSAIRAAHPNAIAFVQAPVFAVPPEVPETLLQGRACAAPHYYDGLTLISRHWNWYNADALGMIRGKYSNPIFAVRVGEKAIRACIRSQLGVLKDDAAQLGTTPLSTSSLSSSPHAVQARYPTIIGEIGTPFDMDKKASYDPSNPRYGDYGPQERALDASLSAADGTNALNYTVWTYCADSTHRWDDGWNMEDLSLWSSDDLERRIGPPTRCTDVTTNGEVGMMTPARVSTATLATLRFASLPYASVSEPAHVRLAFLRDGARAVKAFCRPWPVSTVGVPSSIEFDIGKATVKILVSVTTGDMPRVYKETGEDEEEVDTEAESEKTTGSGATSVHSLESEKISEEKPSPLPTEIFLPLIHFAAETCVSRSLALAEEQQVQTIPDGDVDPDTHGTGCVPTGTATPNTYTASTTTLLLNSPRSNSVCPAEIRIANEAYDITVKMSEGRIELCERTQTLRWFYSVPTTPGARKEVWIEVKRTGGAIKYPRGAGARSKKGRVGLTGWLEGLCRGSMNPCPESCIVM</sequence>
<accession>A0A0C9YWT7</accession>
<feature type="compositionally biased region" description="Acidic residues" evidence="4">
    <location>
        <begin position="736"/>
        <end position="746"/>
    </location>
</feature>
<evidence type="ECO:0000256" key="1">
    <source>
        <dbReference type="ARBA" id="ARBA00005641"/>
    </source>
</evidence>
<dbReference type="PANTHER" id="PTHR31308">
    <property type="match status" value="1"/>
</dbReference>
<evidence type="ECO:0000313" key="7">
    <source>
        <dbReference type="Proteomes" id="UP000054018"/>
    </source>
</evidence>
<dbReference type="GO" id="GO:0000272">
    <property type="term" value="P:polysaccharide catabolic process"/>
    <property type="evidence" value="ECO:0007669"/>
    <property type="project" value="InterPro"/>
</dbReference>
<organism evidence="6 7">
    <name type="scientific">Pisolithus microcarpus 441</name>
    <dbReference type="NCBI Taxonomy" id="765257"/>
    <lineage>
        <taxon>Eukaryota</taxon>
        <taxon>Fungi</taxon>
        <taxon>Dikarya</taxon>
        <taxon>Basidiomycota</taxon>
        <taxon>Agaricomycotina</taxon>
        <taxon>Agaricomycetes</taxon>
        <taxon>Agaricomycetidae</taxon>
        <taxon>Boletales</taxon>
        <taxon>Sclerodermatineae</taxon>
        <taxon>Pisolithaceae</taxon>
        <taxon>Pisolithus</taxon>
    </lineage>
</organism>
<keyword evidence="7" id="KW-1185">Reference proteome</keyword>
<feature type="compositionally biased region" description="Basic and acidic residues" evidence="4">
    <location>
        <begin position="762"/>
        <end position="772"/>
    </location>
</feature>
<dbReference type="GO" id="GO:0050295">
    <property type="term" value="F:steryl-beta-glucosidase activity"/>
    <property type="evidence" value="ECO:0007669"/>
    <property type="project" value="TreeGrafter"/>
</dbReference>